<dbReference type="Gene3D" id="3.40.50.300">
    <property type="entry name" value="P-loop containing nucleotide triphosphate hydrolases"/>
    <property type="match status" value="1"/>
</dbReference>
<evidence type="ECO:0000259" key="3">
    <source>
        <dbReference type="Pfam" id="PF00685"/>
    </source>
</evidence>
<evidence type="ECO:0000256" key="2">
    <source>
        <dbReference type="ARBA" id="ARBA00022679"/>
    </source>
</evidence>
<dbReference type="InterPro" id="IPR000863">
    <property type="entry name" value="Sulfotransferase_dom"/>
</dbReference>
<dbReference type="GO" id="GO:0008146">
    <property type="term" value="F:sulfotransferase activity"/>
    <property type="evidence" value="ECO:0007669"/>
    <property type="project" value="InterPro"/>
</dbReference>
<keyword evidence="2" id="KW-0808">Transferase</keyword>
<evidence type="ECO:0000313" key="5">
    <source>
        <dbReference type="Proteomes" id="UP001153620"/>
    </source>
</evidence>
<protein>
    <recommendedName>
        <fullName evidence="3">Sulfotransferase domain-containing protein</fullName>
    </recommendedName>
</protein>
<dbReference type="SUPFAM" id="SSF52540">
    <property type="entry name" value="P-loop containing nucleoside triphosphate hydrolases"/>
    <property type="match status" value="1"/>
</dbReference>
<dbReference type="InterPro" id="IPR027417">
    <property type="entry name" value="P-loop_NTPase"/>
</dbReference>
<feature type="domain" description="Sulfotransferase" evidence="3">
    <location>
        <begin position="52"/>
        <end position="304"/>
    </location>
</feature>
<dbReference type="Proteomes" id="UP001153620">
    <property type="component" value="Chromosome 3"/>
</dbReference>
<gene>
    <name evidence="4" type="ORF">CHIRRI_LOCUS11482</name>
</gene>
<dbReference type="EMBL" id="OU895879">
    <property type="protein sequence ID" value="CAG9808644.1"/>
    <property type="molecule type" value="Genomic_DNA"/>
</dbReference>
<proteinExistence type="inferred from homology"/>
<evidence type="ECO:0000313" key="4">
    <source>
        <dbReference type="EMBL" id="CAG9808644.1"/>
    </source>
</evidence>
<comment type="similarity">
    <text evidence="1">Belongs to the sulfotransferase 1 family.</text>
</comment>
<name>A0A9N9S5K1_9DIPT</name>
<reference evidence="4" key="2">
    <citation type="submission" date="2022-10" db="EMBL/GenBank/DDBJ databases">
        <authorList>
            <consortium name="ENA_rothamsted_submissions"/>
            <consortium name="culmorum"/>
            <person name="King R."/>
        </authorList>
    </citation>
    <scope>NUCLEOTIDE SEQUENCE</scope>
</reference>
<dbReference type="Pfam" id="PF00685">
    <property type="entry name" value="Sulfotransfer_1"/>
    <property type="match status" value="1"/>
</dbReference>
<dbReference type="AlphaFoldDB" id="A0A9N9S5K1"/>
<evidence type="ECO:0000256" key="1">
    <source>
        <dbReference type="ARBA" id="ARBA00005771"/>
    </source>
</evidence>
<reference evidence="4" key="1">
    <citation type="submission" date="2022-01" db="EMBL/GenBank/DDBJ databases">
        <authorList>
            <person name="King R."/>
        </authorList>
    </citation>
    <scope>NUCLEOTIDE SEQUENCE</scope>
</reference>
<sequence>MSGFQIEQSKSKSATFFDVKTLDEKWKNFSKCVIMPQNVDRFDSYKNFFIRPDDIFILGYPRSGTTRLQELIWIIANDFDFKTLMEYDCGTRIPFFESPELSFELREKPLVTSFEEMSSPRTIKSHLPVQFLPDEIWTKKPKLIHISRDPKDAIISLFYLLNDFSPVPIKLEDFLEDFLSDNVLYCPYREYVWNFLNLPDYENILYLTYEEMSADLDGTIQKVGKFLGKTVSEENASKIKDYLNFEKMKNRKTNDNKFAYKKMMQIMHPNLNNDVTFIRKGVIGGYRSDMPKEYADRIDYWYAESGNLNQGYNYKNYAAIKKIFGS</sequence>
<dbReference type="OrthoDB" id="205623at2759"/>
<keyword evidence="5" id="KW-1185">Reference proteome</keyword>
<organism evidence="4 5">
    <name type="scientific">Chironomus riparius</name>
    <dbReference type="NCBI Taxonomy" id="315576"/>
    <lineage>
        <taxon>Eukaryota</taxon>
        <taxon>Metazoa</taxon>
        <taxon>Ecdysozoa</taxon>
        <taxon>Arthropoda</taxon>
        <taxon>Hexapoda</taxon>
        <taxon>Insecta</taxon>
        <taxon>Pterygota</taxon>
        <taxon>Neoptera</taxon>
        <taxon>Endopterygota</taxon>
        <taxon>Diptera</taxon>
        <taxon>Nematocera</taxon>
        <taxon>Chironomoidea</taxon>
        <taxon>Chironomidae</taxon>
        <taxon>Chironominae</taxon>
        <taxon>Chironomus</taxon>
    </lineage>
</organism>
<dbReference type="PANTHER" id="PTHR11783">
    <property type="entry name" value="SULFOTRANSFERASE SULT"/>
    <property type="match status" value="1"/>
</dbReference>
<accession>A0A9N9S5K1</accession>